<comment type="caution">
    <text evidence="4">The sequence shown here is derived from an EMBL/GenBank/DDBJ whole genome shotgun (WGS) entry which is preliminary data.</text>
</comment>
<dbReference type="RefSeq" id="WP_009133575.1">
    <property type="nucleotide sequence ID" value="NZ_CP102250.1"/>
</dbReference>
<evidence type="ECO:0000256" key="2">
    <source>
        <dbReference type="SAM" id="Phobius"/>
    </source>
</evidence>
<keyword evidence="2" id="KW-0812">Transmembrane</keyword>
<dbReference type="eggNOG" id="ENOG50319U1">
    <property type="taxonomic scope" value="Bacteria"/>
</dbReference>
<feature type="compositionally biased region" description="Low complexity" evidence="1">
    <location>
        <begin position="213"/>
        <end position="247"/>
    </location>
</feature>
<dbReference type="AlphaFoldDB" id="G5H7W6"/>
<keyword evidence="2" id="KW-1133">Transmembrane helix</keyword>
<name>G5H7W6_9BACT</name>
<proteinExistence type="predicted"/>
<feature type="transmembrane region" description="Helical" evidence="2">
    <location>
        <begin position="135"/>
        <end position="157"/>
    </location>
</feature>
<dbReference type="HOGENOM" id="CLU_838466_0_0_10"/>
<dbReference type="OrthoDB" id="1001259at2"/>
<gene>
    <name evidence="4" type="ORF">HMPREF9450_00769</name>
</gene>
<dbReference type="InterPro" id="IPR007730">
    <property type="entry name" value="SPOR-like_dom"/>
</dbReference>
<accession>G5H7W6</accession>
<dbReference type="PROSITE" id="PS51724">
    <property type="entry name" value="SPOR"/>
    <property type="match status" value="1"/>
</dbReference>
<dbReference type="Pfam" id="PF05036">
    <property type="entry name" value="SPOR"/>
    <property type="match status" value="1"/>
</dbReference>
<evidence type="ECO:0000313" key="4">
    <source>
        <dbReference type="EMBL" id="EHB92565.1"/>
    </source>
</evidence>
<dbReference type="Proteomes" id="UP000006008">
    <property type="component" value="Unassembled WGS sequence"/>
</dbReference>
<keyword evidence="5" id="KW-1185">Reference proteome</keyword>
<feature type="domain" description="SPOR" evidence="3">
    <location>
        <begin position="249"/>
        <end position="329"/>
    </location>
</feature>
<dbReference type="EMBL" id="ADLD01000009">
    <property type="protein sequence ID" value="EHB92565.1"/>
    <property type="molecule type" value="Genomic_DNA"/>
</dbReference>
<feature type="region of interest" description="Disordered" evidence="1">
    <location>
        <begin position="177"/>
        <end position="247"/>
    </location>
</feature>
<sequence length="329" mass="35411">MDPISMLIFNALVRRQSINLPDIGSLKVIMRAPVIEKKSVLTPPVNLVIYAESEFPEFTSIVTLIAQSSNKDEAQAWEIYGRWLAAARTDGVVRIDSVGEIRDGRFLAAAELNEILNPVNPAPVKLPRQMEIRQILLWVIGAVVAGGAISIGAITLLNHSTYPYEEEEQITVTEAIPATASDSTPKDTAIGPDAPFDSPVVTPETQPQPAEKSAGSTTPAATRTTTAEAAPKTASKTAPTAPSANSSVAAGQTGYYVVIGTYSTDENANKFIGQAKKTDNTLTFHKLPLGNGKIMVYTSLSASEQEANRLKRQCSASFPDAWVFKRRVR</sequence>
<organism evidence="4 5">
    <name type="scientific">Alistipes indistinctus YIT 12060</name>
    <dbReference type="NCBI Taxonomy" id="742725"/>
    <lineage>
        <taxon>Bacteria</taxon>
        <taxon>Pseudomonadati</taxon>
        <taxon>Bacteroidota</taxon>
        <taxon>Bacteroidia</taxon>
        <taxon>Bacteroidales</taxon>
        <taxon>Rikenellaceae</taxon>
        <taxon>Alistipes</taxon>
    </lineage>
</organism>
<dbReference type="STRING" id="742725.HMPREF9450_00769"/>
<dbReference type="GO" id="GO:0042834">
    <property type="term" value="F:peptidoglycan binding"/>
    <property type="evidence" value="ECO:0007669"/>
    <property type="project" value="InterPro"/>
</dbReference>
<reference evidence="4 5" key="1">
    <citation type="submission" date="2011-08" db="EMBL/GenBank/DDBJ databases">
        <title>The Genome Sequence of Alistipes indistinctus YIT 12060.</title>
        <authorList>
            <consortium name="The Broad Institute Genome Sequencing Platform"/>
            <person name="Earl A."/>
            <person name="Ward D."/>
            <person name="Feldgarden M."/>
            <person name="Gevers D."/>
            <person name="Morotomi M."/>
            <person name="Young S.K."/>
            <person name="Zeng Q."/>
            <person name="Gargeya S."/>
            <person name="Fitzgerald M."/>
            <person name="Haas B."/>
            <person name="Abouelleil A."/>
            <person name="Alvarado L."/>
            <person name="Arachchi H.M."/>
            <person name="Berlin A."/>
            <person name="Brown A."/>
            <person name="Chapman S.B."/>
            <person name="Chen Z."/>
            <person name="Dunbar C."/>
            <person name="Freedman E."/>
            <person name="Gearin G."/>
            <person name="Gellesch M."/>
            <person name="Goldberg J."/>
            <person name="Griggs A."/>
            <person name="Gujja S."/>
            <person name="Heiman D."/>
            <person name="Howarth C."/>
            <person name="Larson L."/>
            <person name="Lui A."/>
            <person name="MacDonald P.J.P."/>
            <person name="Montmayeur A."/>
            <person name="Murphy C."/>
            <person name="Neiman D."/>
            <person name="Pearson M."/>
            <person name="Priest M."/>
            <person name="Roberts A."/>
            <person name="Saif S."/>
            <person name="Shea T."/>
            <person name="Shenoy N."/>
            <person name="Sisk P."/>
            <person name="Stolte C."/>
            <person name="Sykes S."/>
            <person name="Wortman J."/>
            <person name="Nusbaum C."/>
            <person name="Birren B."/>
        </authorList>
    </citation>
    <scope>NUCLEOTIDE SEQUENCE [LARGE SCALE GENOMIC DNA]</scope>
    <source>
        <strain evidence="4 5">YIT 12060</strain>
    </source>
</reference>
<evidence type="ECO:0000256" key="1">
    <source>
        <dbReference type="SAM" id="MobiDB-lite"/>
    </source>
</evidence>
<evidence type="ECO:0000313" key="5">
    <source>
        <dbReference type="Proteomes" id="UP000006008"/>
    </source>
</evidence>
<protein>
    <recommendedName>
        <fullName evidence="3">SPOR domain-containing protein</fullName>
    </recommendedName>
</protein>
<dbReference type="GeneID" id="92816218"/>
<dbReference type="PATRIC" id="fig|742725.3.peg.819"/>
<evidence type="ECO:0000259" key="3">
    <source>
        <dbReference type="PROSITE" id="PS51724"/>
    </source>
</evidence>
<keyword evidence="2" id="KW-0472">Membrane</keyword>